<accession>A0A919WFA1</accession>
<dbReference type="InterPro" id="IPR058193">
    <property type="entry name" value="VanY/YodJ_core_dom"/>
</dbReference>
<dbReference type="GO" id="GO:0006508">
    <property type="term" value="P:proteolysis"/>
    <property type="evidence" value="ECO:0007669"/>
    <property type="project" value="InterPro"/>
</dbReference>
<organism evidence="4 5">
    <name type="scientific">Robertmurraya siralis</name>
    <dbReference type="NCBI Taxonomy" id="77777"/>
    <lineage>
        <taxon>Bacteria</taxon>
        <taxon>Bacillati</taxon>
        <taxon>Bacillota</taxon>
        <taxon>Bacilli</taxon>
        <taxon>Bacillales</taxon>
        <taxon>Bacillaceae</taxon>
        <taxon>Robertmurraya</taxon>
    </lineage>
</organism>
<comment type="caution">
    <text evidence="4">The sequence shown here is derived from an EMBL/GenBank/DDBJ whole genome shotgun (WGS) entry which is preliminary data.</text>
</comment>
<evidence type="ECO:0000256" key="1">
    <source>
        <dbReference type="SAM" id="MobiDB-lite"/>
    </source>
</evidence>
<dbReference type="InterPro" id="IPR009045">
    <property type="entry name" value="Zn_M74/Hedgehog-like"/>
</dbReference>
<dbReference type="SUPFAM" id="SSF55166">
    <property type="entry name" value="Hedgehog/DD-peptidase"/>
    <property type="match status" value="1"/>
</dbReference>
<evidence type="ECO:0000259" key="3">
    <source>
        <dbReference type="Pfam" id="PF02557"/>
    </source>
</evidence>
<name>A0A919WFA1_9BACI</name>
<dbReference type="InterPro" id="IPR003709">
    <property type="entry name" value="VanY-like_core_dom"/>
</dbReference>
<dbReference type="PANTHER" id="PTHR34385">
    <property type="entry name" value="D-ALANYL-D-ALANINE CARBOXYPEPTIDASE"/>
    <property type="match status" value="1"/>
</dbReference>
<dbReference type="CDD" id="cd14852">
    <property type="entry name" value="LD-carboxypeptidase"/>
    <property type="match status" value="1"/>
</dbReference>
<dbReference type="AlphaFoldDB" id="A0A919WFA1"/>
<evidence type="ECO:0000313" key="4">
    <source>
        <dbReference type="EMBL" id="GIN60896.1"/>
    </source>
</evidence>
<dbReference type="Proteomes" id="UP000682111">
    <property type="component" value="Unassembled WGS sequence"/>
</dbReference>
<dbReference type="PROSITE" id="PS51257">
    <property type="entry name" value="PROKAR_LIPOPROTEIN"/>
    <property type="match status" value="1"/>
</dbReference>
<keyword evidence="4" id="KW-0378">Hydrolase</keyword>
<protein>
    <submittedName>
        <fullName evidence="4">Carboxypeptidase YodJ</fullName>
    </submittedName>
</protein>
<keyword evidence="2" id="KW-0732">Signal</keyword>
<dbReference type="EMBL" id="BORC01000001">
    <property type="protein sequence ID" value="GIN60896.1"/>
    <property type="molecule type" value="Genomic_DNA"/>
</dbReference>
<gene>
    <name evidence="4" type="primary">yodJ</name>
    <name evidence="4" type="ORF">J27TS8_08890</name>
</gene>
<feature type="region of interest" description="Disordered" evidence="1">
    <location>
        <begin position="37"/>
        <end position="65"/>
    </location>
</feature>
<evidence type="ECO:0000256" key="2">
    <source>
        <dbReference type="SAM" id="SignalP"/>
    </source>
</evidence>
<keyword evidence="4" id="KW-0121">Carboxypeptidase</keyword>
<evidence type="ECO:0000313" key="5">
    <source>
        <dbReference type="Proteomes" id="UP000682111"/>
    </source>
</evidence>
<dbReference type="Pfam" id="PF02557">
    <property type="entry name" value="VanY"/>
    <property type="match status" value="1"/>
</dbReference>
<dbReference type="OrthoDB" id="9792074at2"/>
<feature type="signal peptide" evidence="2">
    <location>
        <begin position="1"/>
        <end position="25"/>
    </location>
</feature>
<feature type="domain" description="D-alanyl-D-alanine carboxypeptidase-like core" evidence="3">
    <location>
        <begin position="127"/>
        <end position="255"/>
    </location>
</feature>
<dbReference type="PANTHER" id="PTHR34385:SF1">
    <property type="entry name" value="PEPTIDOGLYCAN L-ALANYL-D-GLUTAMATE ENDOPEPTIDASE CWLK"/>
    <property type="match status" value="1"/>
</dbReference>
<dbReference type="GO" id="GO:0004180">
    <property type="term" value="F:carboxypeptidase activity"/>
    <property type="evidence" value="ECO:0007669"/>
    <property type="project" value="UniProtKB-KW"/>
</dbReference>
<reference evidence="4" key="1">
    <citation type="submission" date="2021-03" db="EMBL/GenBank/DDBJ databases">
        <title>Antimicrobial resistance genes in bacteria isolated from Japanese honey, and their potential for conferring macrolide and lincosamide resistance in the American foulbrood pathogen Paenibacillus larvae.</title>
        <authorList>
            <person name="Okamoto M."/>
            <person name="Kumagai M."/>
            <person name="Kanamori H."/>
            <person name="Takamatsu D."/>
        </authorList>
    </citation>
    <scope>NUCLEOTIDE SEQUENCE</scope>
    <source>
        <strain evidence="4">J27TS8</strain>
    </source>
</reference>
<sequence length="279" mass="31766">MKKNILTLYMLCSILLISGCSQFDALVNKIPFMNQSDGGHRVEENEEMAENAGEKKEEEEATTESLTLESQFFNEIKEVDGKLVIQNPLNIMALVNKEFALPDHYAPEDLVRPKVPFSFGDIDIEKSYMRKEAAEHLELLFKAAEKAKIEIFAVSGYRSYDRQADLFDIKANQVGEQAAATVVAIPGTSEHQTGLAMDISSRSINLELIEKFEETKEGKWLAENAHKFGFILRYPKGKEEITGYQYEPWHFRYVGIEVATAMFEKGLTLEEYFNLVEKI</sequence>
<keyword evidence="5" id="KW-1185">Reference proteome</keyword>
<dbReference type="InterPro" id="IPR052179">
    <property type="entry name" value="DD-CPase-like"/>
</dbReference>
<dbReference type="Gene3D" id="3.30.1380.10">
    <property type="match status" value="1"/>
</dbReference>
<keyword evidence="4" id="KW-0645">Protease</keyword>
<dbReference type="RefSeq" id="WP_137743124.1">
    <property type="nucleotide sequence ID" value="NZ_BORC01000001.1"/>
</dbReference>
<feature type="chain" id="PRO_5036724412" evidence="2">
    <location>
        <begin position="26"/>
        <end position="279"/>
    </location>
</feature>
<proteinExistence type="predicted"/>